<evidence type="ECO:0000256" key="1">
    <source>
        <dbReference type="ARBA" id="ARBA00023002"/>
    </source>
</evidence>
<keyword evidence="1" id="KW-0560">Oxidoreductase</keyword>
<organism evidence="4 5">
    <name type="scientific">Actinopolyspora biskrensis</name>
    <dbReference type="NCBI Taxonomy" id="1470178"/>
    <lineage>
        <taxon>Bacteria</taxon>
        <taxon>Bacillati</taxon>
        <taxon>Actinomycetota</taxon>
        <taxon>Actinomycetes</taxon>
        <taxon>Actinopolysporales</taxon>
        <taxon>Actinopolysporaceae</taxon>
        <taxon>Actinopolyspora</taxon>
    </lineage>
</organism>
<feature type="domain" description="Flavin reductase like" evidence="3">
    <location>
        <begin position="34"/>
        <end position="179"/>
    </location>
</feature>
<dbReference type="InterPro" id="IPR012349">
    <property type="entry name" value="Split_barrel_FMN-bd"/>
</dbReference>
<keyword evidence="5" id="KW-1185">Reference proteome</keyword>
<dbReference type="Pfam" id="PF01613">
    <property type="entry name" value="Flavin_Reduct"/>
    <property type="match status" value="1"/>
</dbReference>
<dbReference type="Gene3D" id="2.30.110.10">
    <property type="entry name" value="Electron Transport, Fmn-binding Protein, Chain A"/>
    <property type="match status" value="1"/>
</dbReference>
<evidence type="ECO:0000313" key="5">
    <source>
        <dbReference type="Proteomes" id="UP000548304"/>
    </source>
</evidence>
<dbReference type="SUPFAM" id="SSF50475">
    <property type="entry name" value="FMN-binding split barrel"/>
    <property type="match status" value="1"/>
</dbReference>
<dbReference type="SMART" id="SM00903">
    <property type="entry name" value="Flavin_Reduct"/>
    <property type="match status" value="1"/>
</dbReference>
<reference evidence="4 5" key="1">
    <citation type="submission" date="2020-07" db="EMBL/GenBank/DDBJ databases">
        <title>Genomic Encyclopedia of Type Strains, Phase III (KMG-III): the genomes of soil and plant-associated and newly described type strains.</title>
        <authorList>
            <person name="Whitman W."/>
        </authorList>
    </citation>
    <scope>NUCLEOTIDE SEQUENCE [LARGE SCALE GENOMIC DNA]</scope>
    <source>
        <strain evidence="4 5">CECT 8576</strain>
    </source>
</reference>
<feature type="region of interest" description="Disordered" evidence="2">
    <location>
        <begin position="1"/>
        <end position="29"/>
    </location>
</feature>
<dbReference type="PANTHER" id="PTHR30466">
    <property type="entry name" value="FLAVIN REDUCTASE"/>
    <property type="match status" value="1"/>
</dbReference>
<name>A0A852YTL4_9ACTN</name>
<dbReference type="AlphaFoldDB" id="A0A852YTL4"/>
<dbReference type="Proteomes" id="UP000548304">
    <property type="component" value="Unassembled WGS sequence"/>
</dbReference>
<dbReference type="InterPro" id="IPR050268">
    <property type="entry name" value="NADH-dep_flavin_reductase"/>
</dbReference>
<dbReference type="EMBL" id="JACBYW010000001">
    <property type="protein sequence ID" value="NYH77288.1"/>
    <property type="molecule type" value="Genomic_DNA"/>
</dbReference>
<dbReference type="RefSeq" id="WP_179533852.1">
    <property type="nucleotide sequence ID" value="NZ_JACBYW010000001.1"/>
</dbReference>
<proteinExistence type="predicted"/>
<dbReference type="GO" id="GO:0042602">
    <property type="term" value="F:riboflavin reductase (NADPH) activity"/>
    <property type="evidence" value="ECO:0007669"/>
    <property type="project" value="TreeGrafter"/>
</dbReference>
<dbReference type="PANTHER" id="PTHR30466:SF1">
    <property type="entry name" value="FMN REDUCTASE (NADH) RUTF"/>
    <property type="match status" value="1"/>
</dbReference>
<dbReference type="GO" id="GO:0010181">
    <property type="term" value="F:FMN binding"/>
    <property type="evidence" value="ECO:0007669"/>
    <property type="project" value="InterPro"/>
</dbReference>
<evidence type="ECO:0000313" key="4">
    <source>
        <dbReference type="EMBL" id="NYH77288.1"/>
    </source>
</evidence>
<comment type="caution">
    <text evidence="4">The sequence shown here is derived from an EMBL/GenBank/DDBJ whole genome shotgun (WGS) entry which is preliminary data.</text>
</comment>
<gene>
    <name evidence="4" type="ORF">FHR84_000602</name>
</gene>
<dbReference type="InterPro" id="IPR002563">
    <property type="entry name" value="Flavin_Rdtase-like_dom"/>
</dbReference>
<evidence type="ECO:0000259" key="3">
    <source>
        <dbReference type="SMART" id="SM00903"/>
    </source>
</evidence>
<protein>
    <submittedName>
        <fullName evidence="4">Flavin reductase (DIM6/NTAB) family NADH-FMN oxidoreductase RutF</fullName>
    </submittedName>
</protein>
<sequence>MPRPLHQPHEHHTTVRAATSPYTAGDPGGLRSMMRCFPTGVAVVTTVDEHGKPRGMTCTSLTGVTLSPPTVLVCLNHSSGTSRAVRHRGTFAVNLLHSRAQDTARLFAGQLPDRFARLRWHRSQQLGLPLLDDDAFINAVCSVHDSVPVGDHDVVFGRVHGIEEYDDVPLLHGMQEFRTWVRPGEDGNEQS</sequence>
<accession>A0A852YTL4</accession>
<evidence type="ECO:0000256" key="2">
    <source>
        <dbReference type="SAM" id="MobiDB-lite"/>
    </source>
</evidence>